<evidence type="ECO:0000256" key="1">
    <source>
        <dbReference type="SAM" id="MobiDB-lite"/>
    </source>
</evidence>
<dbReference type="AlphaFoldDB" id="A0A367KLR0"/>
<proteinExistence type="predicted"/>
<comment type="caution">
    <text evidence="2">The sequence shown here is derived from an EMBL/GenBank/DDBJ whole genome shotgun (WGS) entry which is preliminary data.</text>
</comment>
<reference evidence="2 3" key="1">
    <citation type="journal article" date="2018" name="G3 (Bethesda)">
        <title>Phylogenetic and Phylogenomic Definition of Rhizopus Species.</title>
        <authorList>
            <person name="Gryganskyi A.P."/>
            <person name="Golan J."/>
            <person name="Dolatabadi S."/>
            <person name="Mondo S."/>
            <person name="Robb S."/>
            <person name="Idnurm A."/>
            <person name="Muszewska A."/>
            <person name="Steczkiewicz K."/>
            <person name="Masonjones S."/>
            <person name="Liao H.L."/>
            <person name="Gajdeczka M.T."/>
            <person name="Anike F."/>
            <person name="Vuek A."/>
            <person name="Anishchenko I.M."/>
            <person name="Voigt K."/>
            <person name="de Hoog G.S."/>
            <person name="Smith M.E."/>
            <person name="Heitman J."/>
            <person name="Vilgalys R."/>
            <person name="Stajich J.E."/>
        </authorList>
    </citation>
    <scope>NUCLEOTIDE SEQUENCE [LARGE SCALE GENOMIC DNA]</scope>
    <source>
        <strain evidence="2 3">LSU 92-RS-03</strain>
    </source>
</reference>
<feature type="region of interest" description="Disordered" evidence="1">
    <location>
        <begin position="212"/>
        <end position="243"/>
    </location>
</feature>
<dbReference type="Proteomes" id="UP000253551">
    <property type="component" value="Unassembled WGS sequence"/>
</dbReference>
<dbReference type="EMBL" id="PJQM01001122">
    <property type="protein sequence ID" value="RCI03165.1"/>
    <property type="molecule type" value="Genomic_DNA"/>
</dbReference>
<feature type="compositionally biased region" description="Polar residues" evidence="1">
    <location>
        <begin position="280"/>
        <end position="290"/>
    </location>
</feature>
<protein>
    <submittedName>
        <fullName evidence="2">Uncharacterized protein</fullName>
    </submittedName>
</protein>
<evidence type="ECO:0000313" key="3">
    <source>
        <dbReference type="Proteomes" id="UP000253551"/>
    </source>
</evidence>
<feature type="compositionally biased region" description="Basic and acidic residues" evidence="1">
    <location>
        <begin position="263"/>
        <end position="279"/>
    </location>
</feature>
<accession>A0A367KLR0</accession>
<keyword evidence="3" id="KW-1185">Reference proteome</keyword>
<feature type="region of interest" description="Disordered" evidence="1">
    <location>
        <begin position="338"/>
        <end position="385"/>
    </location>
</feature>
<gene>
    <name evidence="2" type="ORF">CU098_010719</name>
</gene>
<feature type="compositionally biased region" description="Low complexity" evidence="1">
    <location>
        <begin position="346"/>
        <end position="368"/>
    </location>
</feature>
<dbReference type="OrthoDB" id="2158148at2759"/>
<name>A0A367KLR0_RHIST</name>
<feature type="compositionally biased region" description="Low complexity" evidence="1">
    <location>
        <begin position="225"/>
        <end position="234"/>
    </location>
</feature>
<dbReference type="STRING" id="4846.A0A367KLR0"/>
<feature type="region of interest" description="Disordered" evidence="1">
    <location>
        <begin position="263"/>
        <end position="290"/>
    </location>
</feature>
<sequence>MSFIFSTTTARLFSRESSRERVADWIGSGKRAHLIDNTDKTTTEPDHWKDVHKNIKQMDQFYDATFHAWLKSEENVLVTSIYLHRIANEYPLERIINALEWLTIDWRWESTSILVRHVTVDWTDDEGDKKRATLLLQLTHNWATQFIATLITTILISSPYSTSGVKKRERFLKEFTKDWDFSKLSEFFMFLKSRANIDYKFKCALLKEAASRDGPTNKARSEPGNNSNNNSSSNHHYHHRRTSSNDFKEIKLTILDEMDGHHHTETSLENESNLHDEKPTTNTTATEESNGLQLFGNRCYSSAYINSASSTSSASLGPSSSTTTSSSSLLYHHHHTNTHGCRLTAPSSGSSSSSNHDIIPSPSTSSSDANNDKKRLTSATRIHQK</sequence>
<evidence type="ECO:0000313" key="2">
    <source>
        <dbReference type="EMBL" id="RCI03165.1"/>
    </source>
</evidence>
<organism evidence="2 3">
    <name type="scientific">Rhizopus stolonifer</name>
    <name type="common">Rhizopus nigricans</name>
    <dbReference type="NCBI Taxonomy" id="4846"/>
    <lineage>
        <taxon>Eukaryota</taxon>
        <taxon>Fungi</taxon>
        <taxon>Fungi incertae sedis</taxon>
        <taxon>Mucoromycota</taxon>
        <taxon>Mucoromycotina</taxon>
        <taxon>Mucoromycetes</taxon>
        <taxon>Mucorales</taxon>
        <taxon>Mucorineae</taxon>
        <taxon>Rhizopodaceae</taxon>
        <taxon>Rhizopus</taxon>
    </lineage>
</organism>